<dbReference type="Gene3D" id="3.40.630.30">
    <property type="match status" value="1"/>
</dbReference>
<accession>A0A1M5DTQ9</accession>
<dbReference type="Proteomes" id="UP000183988">
    <property type="component" value="Unassembled WGS sequence"/>
</dbReference>
<name>A0A1M5DTQ9_9BACI</name>
<dbReference type="InterPro" id="IPR016181">
    <property type="entry name" value="Acyl_CoA_acyltransferase"/>
</dbReference>
<proteinExistence type="predicted"/>
<reference evidence="2 3" key="1">
    <citation type="submission" date="2016-11" db="EMBL/GenBank/DDBJ databases">
        <authorList>
            <person name="Jaros S."/>
            <person name="Januszkiewicz K."/>
            <person name="Wedrychowicz H."/>
        </authorList>
    </citation>
    <scope>NUCLEOTIDE SEQUENCE [LARGE SCALE GENOMIC DNA]</scope>
    <source>
        <strain evidence="2 3">IBRC-M 10683</strain>
    </source>
</reference>
<dbReference type="GO" id="GO:0016747">
    <property type="term" value="F:acyltransferase activity, transferring groups other than amino-acyl groups"/>
    <property type="evidence" value="ECO:0007669"/>
    <property type="project" value="InterPro"/>
</dbReference>
<dbReference type="EMBL" id="FQVW01000003">
    <property type="protein sequence ID" value="SHF70339.1"/>
    <property type="molecule type" value="Genomic_DNA"/>
</dbReference>
<dbReference type="STRING" id="930117.SAMN05216225_10032"/>
<evidence type="ECO:0000259" key="1">
    <source>
        <dbReference type="PROSITE" id="PS51186"/>
    </source>
</evidence>
<dbReference type="InterPro" id="IPR000182">
    <property type="entry name" value="GNAT_dom"/>
</dbReference>
<feature type="domain" description="N-acetyltransferase" evidence="1">
    <location>
        <begin position="132"/>
        <end position="267"/>
    </location>
</feature>
<dbReference type="RefSeq" id="WP_072887976.1">
    <property type="nucleotide sequence ID" value="NZ_FQVW01000003.1"/>
</dbReference>
<protein>
    <recommendedName>
        <fullName evidence="1">N-acetyltransferase domain-containing protein</fullName>
    </recommendedName>
</protein>
<gene>
    <name evidence="2" type="ORF">SAMN05216225_10032</name>
</gene>
<organism evidence="2 3">
    <name type="scientific">Ornithinibacillus halophilus</name>
    <dbReference type="NCBI Taxonomy" id="930117"/>
    <lineage>
        <taxon>Bacteria</taxon>
        <taxon>Bacillati</taxon>
        <taxon>Bacillota</taxon>
        <taxon>Bacilli</taxon>
        <taxon>Bacillales</taxon>
        <taxon>Bacillaceae</taxon>
        <taxon>Ornithinibacillus</taxon>
    </lineage>
</organism>
<dbReference type="SUPFAM" id="SSF55729">
    <property type="entry name" value="Acyl-CoA N-acyltransferases (Nat)"/>
    <property type="match status" value="1"/>
</dbReference>
<evidence type="ECO:0000313" key="2">
    <source>
        <dbReference type="EMBL" id="SHF70339.1"/>
    </source>
</evidence>
<evidence type="ECO:0000313" key="3">
    <source>
        <dbReference type="Proteomes" id="UP000183988"/>
    </source>
</evidence>
<keyword evidence="3" id="KW-1185">Reference proteome</keyword>
<dbReference type="OrthoDB" id="2350893at2"/>
<dbReference type="AlphaFoldDB" id="A0A1M5DTQ9"/>
<dbReference type="PROSITE" id="PS51186">
    <property type="entry name" value="GNAT"/>
    <property type="match status" value="1"/>
</dbReference>
<sequence>MDCVLSLEFAKEIERMEIAMLESRLRAIREQKENPMGVEVQHFGEATAFSATGIPGPSFNTVKGLTGGDIHYLDSILEFYDDKGITPRFDLVPGIATEELFPRLHENGYYQNGFHASLYGAVGGLQRLSNEITIREMDLDDFDTFADIYVKGFQMPDFLKEAVANNNRVLHGNDSWKFYLASINDTPAGLAVLYKHESAFVLAASATLTQYRNKGIHQALIQRRISDAKENDVKLVIGQAAFGSSSQKNMERAGLKIAYTKATWEKY</sequence>